<dbReference type="InterPro" id="IPR006597">
    <property type="entry name" value="Sel1-like"/>
</dbReference>
<dbReference type="InterPro" id="IPR050767">
    <property type="entry name" value="Sel1_AlgK"/>
</dbReference>
<gene>
    <name evidence="5" type="ORF">DNG_04860</name>
</gene>
<dbReference type="Pfam" id="PF08238">
    <property type="entry name" value="Sel1"/>
    <property type="match status" value="10"/>
</dbReference>
<sequence length="837" mass="92361">MRRSIVLLLLSQVVAVLGSQDQKILGDNRASGPEDPTTGKHDWQTNIDVVQEGANSPPVQPGADLVEDALAQLQKIQKTPNRNRQRQQGLIGQAFSFAFKSILGLSIPASPLSAPKAVRGPLQDAVELLQQAAQQNNSDALYILGDMNFYGNYSHPRNLGVAFSHYEALSTLHGNTTAQFMLGFFHSTGVGNVVPQNQAKAMLHYTFAAARGDSRAEMAVGFRSHAAIGTQKSCEEACMYYKRVAEKAINWYRSGPPGGMSWVPEAWRIADDNGGAYGRGASAASAGLNAIKVSAHSDANAAIDDVIEYLDLVSQKGDSKAALNLGRLYYDGQRGLTRNLDLARKYFLMVAKRYWRKDGRVLENHKIGIERTAAKAAGYVGRMYLRGEGVDQNFEKAKLWFDRGKTLGDAQSQHGLGIMLLNGYGVTKNIPLATELFKSAADKDFGPSQVELGVLYLDQGGAEDVRVASNYFDLAARYGLIEANYYLAEMIYHGVGREKSCGMAMQYYKSVAEKAEPLLSTWPVANQAHEDGDVETAFLHYLVMAEQGYERAQNNVAHMLDPDQSRLALPASITKSLSLPGKPAPSSPLLKDPGMALIYWTRSHRQGNVDSLVKMGDYYFYGIGTEPDYSKAVQCYQGAADYTQSAQALWNLGWMHENGVGLKQDYHLAKRFYDQALEVNVEAYLPVTLSLVKLRLRSAWNTFTHGPIHSIQDDPKPKKDWSLAEWITNFIQDDGLYYEEGLYDDIFDDTIGDHEHELDDEAGVELLFILGISMLLAGLLYYRQFRQQQARRNEVAQAQAQDQGQGAQREQGQQDRGVFPAPGDPEVVNWAAGGVGH</sequence>
<evidence type="ECO:0000313" key="5">
    <source>
        <dbReference type="EMBL" id="SPO02187.1"/>
    </source>
</evidence>
<keyword evidence="6" id="KW-1185">Reference proteome</keyword>
<feature type="compositionally biased region" description="Low complexity" evidence="2">
    <location>
        <begin position="795"/>
        <end position="817"/>
    </location>
</feature>
<accession>A0AAE8MZT2</accession>
<dbReference type="SUPFAM" id="SSF81901">
    <property type="entry name" value="HCP-like"/>
    <property type="match status" value="3"/>
</dbReference>
<evidence type="ECO:0000313" key="6">
    <source>
        <dbReference type="Proteomes" id="UP001187682"/>
    </source>
</evidence>
<dbReference type="SMART" id="SM00671">
    <property type="entry name" value="SEL1"/>
    <property type="match status" value="10"/>
</dbReference>
<feature type="transmembrane region" description="Helical" evidence="3">
    <location>
        <begin position="762"/>
        <end position="782"/>
    </location>
</feature>
<dbReference type="EMBL" id="ONZQ02000006">
    <property type="protein sequence ID" value="SPO02187.1"/>
    <property type="molecule type" value="Genomic_DNA"/>
</dbReference>
<dbReference type="GO" id="GO:0005789">
    <property type="term" value="C:endoplasmic reticulum membrane"/>
    <property type="evidence" value="ECO:0007669"/>
    <property type="project" value="TreeGrafter"/>
</dbReference>
<dbReference type="InterPro" id="IPR011990">
    <property type="entry name" value="TPR-like_helical_dom_sf"/>
</dbReference>
<proteinExistence type="inferred from homology"/>
<reference evidence="5" key="1">
    <citation type="submission" date="2018-03" db="EMBL/GenBank/DDBJ databases">
        <authorList>
            <person name="Guldener U."/>
        </authorList>
    </citation>
    <scope>NUCLEOTIDE SEQUENCE</scope>
</reference>
<keyword evidence="3" id="KW-0812">Transmembrane</keyword>
<dbReference type="GO" id="GO:0036503">
    <property type="term" value="P:ERAD pathway"/>
    <property type="evidence" value="ECO:0007669"/>
    <property type="project" value="TreeGrafter"/>
</dbReference>
<organism evidence="5 6">
    <name type="scientific">Cephalotrichum gorgonifer</name>
    <dbReference type="NCBI Taxonomy" id="2041049"/>
    <lineage>
        <taxon>Eukaryota</taxon>
        <taxon>Fungi</taxon>
        <taxon>Dikarya</taxon>
        <taxon>Ascomycota</taxon>
        <taxon>Pezizomycotina</taxon>
        <taxon>Sordariomycetes</taxon>
        <taxon>Hypocreomycetidae</taxon>
        <taxon>Microascales</taxon>
        <taxon>Microascaceae</taxon>
        <taxon>Cephalotrichum</taxon>
    </lineage>
</organism>
<evidence type="ECO:0000256" key="3">
    <source>
        <dbReference type="SAM" id="Phobius"/>
    </source>
</evidence>
<evidence type="ECO:0000256" key="4">
    <source>
        <dbReference type="SAM" id="SignalP"/>
    </source>
</evidence>
<dbReference type="Proteomes" id="UP001187682">
    <property type="component" value="Unassembled WGS sequence"/>
</dbReference>
<evidence type="ECO:0000256" key="2">
    <source>
        <dbReference type="SAM" id="MobiDB-lite"/>
    </source>
</evidence>
<keyword evidence="3" id="KW-0472">Membrane</keyword>
<comment type="caution">
    <text evidence="5">The sequence shown here is derived from an EMBL/GenBank/DDBJ whole genome shotgun (WGS) entry which is preliminary data.</text>
</comment>
<feature type="region of interest" description="Disordered" evidence="2">
    <location>
        <begin position="795"/>
        <end position="837"/>
    </location>
</feature>
<feature type="signal peptide" evidence="4">
    <location>
        <begin position="1"/>
        <end position="18"/>
    </location>
</feature>
<dbReference type="PANTHER" id="PTHR11102:SF147">
    <property type="entry name" value="SEL1L ADAPTOR SUBUNIT OF ERAD E3 UBIQUITIN LIGASE"/>
    <property type="match status" value="1"/>
</dbReference>
<name>A0AAE8MZT2_9PEZI</name>
<keyword evidence="4" id="KW-0732">Signal</keyword>
<dbReference type="PANTHER" id="PTHR11102">
    <property type="entry name" value="SEL-1-LIKE PROTEIN"/>
    <property type="match status" value="1"/>
</dbReference>
<feature type="chain" id="PRO_5041971126" evidence="4">
    <location>
        <begin position="19"/>
        <end position="837"/>
    </location>
</feature>
<evidence type="ECO:0000256" key="1">
    <source>
        <dbReference type="ARBA" id="ARBA00038101"/>
    </source>
</evidence>
<dbReference type="Gene3D" id="1.25.40.10">
    <property type="entry name" value="Tetratricopeptide repeat domain"/>
    <property type="match status" value="3"/>
</dbReference>
<dbReference type="AlphaFoldDB" id="A0AAE8MZT2"/>
<protein>
    <submittedName>
        <fullName evidence="5">Related to HRD3 - involved in degradation of Hmg2p</fullName>
    </submittedName>
</protein>
<keyword evidence="3" id="KW-1133">Transmembrane helix</keyword>
<comment type="similarity">
    <text evidence="1">Belongs to the sel-1 family.</text>
</comment>